<proteinExistence type="predicted"/>
<evidence type="ECO:0000313" key="4">
    <source>
        <dbReference type="Proteomes" id="UP000327044"/>
    </source>
</evidence>
<name>A0A5N4AQG9_PHOPY</name>
<reference evidence="3 4" key="1">
    <citation type="journal article" date="2018" name="Elife">
        <title>Firefly genomes illuminate parallel origins of bioluminescence in beetles.</title>
        <authorList>
            <person name="Fallon T.R."/>
            <person name="Lower S.E."/>
            <person name="Chang C.H."/>
            <person name="Bessho-Uehara M."/>
            <person name="Martin G.J."/>
            <person name="Bewick A.J."/>
            <person name="Behringer M."/>
            <person name="Debat H.J."/>
            <person name="Wong I."/>
            <person name="Day J.C."/>
            <person name="Suvorov A."/>
            <person name="Silva C.J."/>
            <person name="Stanger-Hall K.F."/>
            <person name="Hall D.W."/>
            <person name="Schmitz R.J."/>
            <person name="Nelson D.R."/>
            <person name="Lewis S.M."/>
            <person name="Shigenobu S."/>
            <person name="Bybee S.M."/>
            <person name="Larracuente A.M."/>
            <person name="Oba Y."/>
            <person name="Weng J.K."/>
        </authorList>
    </citation>
    <scope>NUCLEOTIDE SEQUENCE [LARGE SCALE GENOMIC DNA]</scope>
    <source>
        <strain evidence="3">1611_PpyrPB1</strain>
        <tissue evidence="3">Whole body</tissue>
    </source>
</reference>
<feature type="compositionally biased region" description="Low complexity" evidence="2">
    <location>
        <begin position="502"/>
        <end position="520"/>
    </location>
</feature>
<dbReference type="Gene3D" id="3.30.70.1820">
    <property type="entry name" value="L1 transposable element, RRM domain"/>
    <property type="match status" value="1"/>
</dbReference>
<feature type="compositionally biased region" description="Low complexity" evidence="2">
    <location>
        <begin position="113"/>
        <end position="122"/>
    </location>
</feature>
<feature type="compositionally biased region" description="Low complexity" evidence="2">
    <location>
        <begin position="571"/>
        <end position="581"/>
    </location>
</feature>
<dbReference type="EMBL" id="VVIM01000005">
    <property type="protein sequence ID" value="KAB0799605.1"/>
    <property type="molecule type" value="Genomic_DNA"/>
</dbReference>
<evidence type="ECO:0000256" key="1">
    <source>
        <dbReference type="SAM" id="Coils"/>
    </source>
</evidence>
<dbReference type="InParanoid" id="A0A5N4AQG9"/>
<feature type="compositionally biased region" description="Basic and acidic residues" evidence="2">
    <location>
        <begin position="152"/>
        <end position="176"/>
    </location>
</feature>
<feature type="compositionally biased region" description="Basic and acidic residues" evidence="2">
    <location>
        <begin position="416"/>
        <end position="432"/>
    </location>
</feature>
<feature type="region of interest" description="Disordered" evidence="2">
    <location>
        <begin position="306"/>
        <end position="326"/>
    </location>
</feature>
<evidence type="ECO:0000256" key="2">
    <source>
        <dbReference type="SAM" id="MobiDB-lite"/>
    </source>
</evidence>
<dbReference type="InterPro" id="IPR004244">
    <property type="entry name" value="Transposase_22"/>
</dbReference>
<feature type="region of interest" description="Disordered" evidence="2">
    <location>
        <begin position="633"/>
        <end position="654"/>
    </location>
</feature>
<sequence>MSAPGVTSSASNRRQKRMGPAPFASFEDLSDEVRTRLDSPEDKHLGPSVVRLPGIREDATPCTPVPDCIYTVTGAPTPARSSTPPSTTISSLSTPQESQTSTKMSLQTPSTPRIDISRASSSSHHEDSRDSTPERELFDGHEHGSAKLGLAFKEEGALDLRSSTEELDFHDPQEKTKGHRERPQSPCYHDCQRKDSQSSEIGLLSISGRTSRLSSIGSQGSAHSRISNVSHLSIVSGQSGRSPSPHKMLLETSFCGYKSPVSLPQPVGQHEGKIDAEVLEKVLLARKHDPREAILAEGITMEKKAKMESKKSAEKVPKSSQKLNPDITITVQNPSEVDKPKLPRTFVSPSGVEYIYIPLKGPLPRDDRKGSIQRVVSASHARPTVQAKGKEAPLGKSRSKSACTSPSIQKSPSVRSNEEPKYIRIKLKPDHMYEDDDSRTDVRKPACLNLHEGSKKQFQSFTQVVSEPPAENLHSIAHAPEKPIAGASPQPTRHKVLKEPASSKTPSPSLSRRSSFTSLFKSRETVVSPDSPTVAGFKRKNTISGILKDASENIRERTRSRSKSRERDKSSVSTAPSSTESIDSAKSKPQKSVLSIFKPKKSTKSKSDSASTSPEKFPNIDAITNVEFQFDSSQSSSKKYYETPLPGESIRIPLHSPTHYEDQSILQEFKSSSQDSQETVIDTTKRVAVDIEHDTPTPTPTVSAEVSKRQNSPGSENVVFTTQLGSNNDLFTTKIPKEKQTSKTPNEIKPEINQNGIVTFLASNEKNPPAIDKSVTLNELKRVAVDDEERNKITKTESLNLTKAIVASMSEHQLSKEAVIKELTEGSKFLRNSVLGSLTNEERYSSESEKDSELDYLKAKKEEEKMEVEVVEPERKGLVLQQDSFDDELPYVPTTLPLERSVAVPIVPVKQRGSFEVRTYPIERPRSTTPINLSTLEDYCEDVVGYINTDNITKAIEKLKISLPKDDAPERVTKAKSPRKPTGGGANWFAFTDKGAKWTSPTQEGSPPPLPPKGMQKEWINFEEIPERRKPPRRIQTIPSRGTIEVPESVLQEHVVYSYVNPEDCKCECHELAREREHQTRQQEETRVQEDEVPLLEDEPIEEEKSSQEVDRIKVETTQFDRRSIISTIIKESITALLEDRDFMDKLAAKVAMSIEKKLEDFKIQTEGRLNNLKKENVKLATELDELKQYSRRNNIRVFGIPETSGENVEDKFLSVTKDRMSIVLMPNEIERCHRIGKKINNKPRPVIIKFMSYKTKALLYLNDIGLD</sequence>
<feature type="compositionally biased region" description="Low complexity" evidence="2">
    <location>
        <begin position="76"/>
        <end position="95"/>
    </location>
</feature>
<protein>
    <submittedName>
        <fullName evidence="3">Uncharacterized protein</fullName>
    </submittedName>
</protein>
<dbReference type="FunCoup" id="A0A5N4AQG9">
    <property type="interactions" value="7"/>
</dbReference>
<feature type="compositionally biased region" description="Basic and acidic residues" evidence="2">
    <location>
        <begin position="549"/>
        <end position="570"/>
    </location>
</feature>
<comment type="caution">
    <text evidence="3">The sequence shown here is derived from an EMBL/GenBank/DDBJ whole genome shotgun (WGS) entry which is preliminary data.</text>
</comment>
<organism evidence="3 4">
    <name type="scientific">Photinus pyralis</name>
    <name type="common">Common eastern firefly</name>
    <name type="synonym">Lampyris pyralis</name>
    <dbReference type="NCBI Taxonomy" id="7054"/>
    <lineage>
        <taxon>Eukaryota</taxon>
        <taxon>Metazoa</taxon>
        <taxon>Ecdysozoa</taxon>
        <taxon>Arthropoda</taxon>
        <taxon>Hexapoda</taxon>
        <taxon>Insecta</taxon>
        <taxon>Pterygota</taxon>
        <taxon>Neoptera</taxon>
        <taxon>Endopterygota</taxon>
        <taxon>Coleoptera</taxon>
        <taxon>Polyphaga</taxon>
        <taxon>Elateriformia</taxon>
        <taxon>Elateroidea</taxon>
        <taxon>Lampyridae</taxon>
        <taxon>Lampyrinae</taxon>
        <taxon>Photinus</taxon>
    </lineage>
</organism>
<feature type="compositionally biased region" description="Basic and acidic residues" evidence="2">
    <location>
        <begin position="31"/>
        <end position="45"/>
    </location>
</feature>
<feature type="compositionally biased region" description="Polar residues" evidence="2">
    <location>
        <begin position="1"/>
        <end position="12"/>
    </location>
</feature>
<feature type="coiled-coil region" evidence="1">
    <location>
        <begin position="1163"/>
        <end position="1193"/>
    </location>
</feature>
<feature type="compositionally biased region" description="Polar residues" evidence="2">
    <location>
        <begin position="400"/>
        <end position="415"/>
    </location>
</feature>
<evidence type="ECO:0000313" key="3">
    <source>
        <dbReference type="EMBL" id="KAB0799605.1"/>
    </source>
</evidence>
<keyword evidence="4" id="KW-1185">Reference proteome</keyword>
<feature type="region of interest" description="Disordered" evidence="2">
    <location>
        <begin position="366"/>
        <end position="621"/>
    </location>
</feature>
<feature type="region of interest" description="Disordered" evidence="2">
    <location>
        <begin position="1"/>
        <end position="198"/>
    </location>
</feature>
<gene>
    <name evidence="3" type="ORF">PPYR_07485</name>
</gene>
<feature type="compositionally biased region" description="Polar residues" evidence="2">
    <location>
        <begin position="700"/>
        <end position="716"/>
    </location>
</feature>
<feature type="compositionally biased region" description="Basic and acidic residues" evidence="2">
    <location>
        <begin position="123"/>
        <end position="145"/>
    </location>
</feature>
<accession>A0A5N4AQG9</accession>
<dbReference type="AlphaFoldDB" id="A0A5N4AQG9"/>
<feature type="compositionally biased region" description="Basic and acidic residues" evidence="2">
    <location>
        <begin position="306"/>
        <end position="317"/>
    </location>
</feature>
<dbReference type="PANTHER" id="PTHR11505">
    <property type="entry name" value="L1 TRANSPOSABLE ELEMENT-RELATED"/>
    <property type="match status" value="1"/>
</dbReference>
<feature type="compositionally biased region" description="Polar residues" evidence="2">
    <location>
        <begin position="96"/>
        <end position="111"/>
    </location>
</feature>
<feature type="compositionally biased region" description="Polar residues" evidence="2">
    <location>
        <begin position="456"/>
        <end position="465"/>
    </location>
</feature>
<keyword evidence="1" id="KW-0175">Coiled coil</keyword>
<feature type="region of interest" description="Disordered" evidence="2">
    <location>
        <begin position="693"/>
        <end position="716"/>
    </location>
</feature>
<dbReference type="Proteomes" id="UP000327044">
    <property type="component" value="Unassembled WGS sequence"/>
</dbReference>